<dbReference type="InterPro" id="IPR049256">
    <property type="entry name" value="Get5_C"/>
</dbReference>
<evidence type="ECO:0000313" key="7">
    <source>
        <dbReference type="Proteomes" id="UP001391051"/>
    </source>
</evidence>
<dbReference type="Pfam" id="PF12754">
    <property type="entry name" value="Get5_N"/>
    <property type="match status" value="1"/>
</dbReference>
<dbReference type="EMBL" id="JAQQWE010000006">
    <property type="protein sequence ID" value="KAK7948396.1"/>
    <property type="molecule type" value="Genomic_DNA"/>
</dbReference>
<evidence type="ECO:0000259" key="5">
    <source>
        <dbReference type="Pfam" id="PF17183"/>
    </source>
</evidence>
<feature type="compositionally biased region" description="Polar residues" evidence="3">
    <location>
        <begin position="220"/>
        <end position="230"/>
    </location>
</feature>
<comment type="caution">
    <text evidence="6">The sequence shown here is derived from an EMBL/GenBank/DDBJ whole genome shotgun (WGS) entry which is preliminary data.</text>
</comment>
<feature type="region of interest" description="Disordered" evidence="3">
    <location>
        <begin position="77"/>
        <end position="109"/>
    </location>
</feature>
<comment type="subcellular location">
    <subcellularLocation>
        <location evidence="1">Cytoplasm</location>
    </subcellularLocation>
</comment>
<dbReference type="CDD" id="cd17039">
    <property type="entry name" value="Ubl_ubiquitin_like"/>
    <property type="match status" value="1"/>
</dbReference>
<evidence type="ECO:0008006" key="8">
    <source>
        <dbReference type="Google" id="ProtNLM"/>
    </source>
</evidence>
<feature type="region of interest" description="Disordered" evidence="3">
    <location>
        <begin position="1"/>
        <end position="37"/>
    </location>
</feature>
<dbReference type="Gene3D" id="3.10.20.90">
    <property type="entry name" value="Phosphatidylinositol 3-kinase Catalytic Subunit, Chain A, domain 1"/>
    <property type="match status" value="1"/>
</dbReference>
<dbReference type="InterPro" id="IPR029071">
    <property type="entry name" value="Ubiquitin-like_domsf"/>
</dbReference>
<organism evidence="6 7">
    <name type="scientific">Apiospora aurea</name>
    <dbReference type="NCBI Taxonomy" id="335848"/>
    <lineage>
        <taxon>Eukaryota</taxon>
        <taxon>Fungi</taxon>
        <taxon>Dikarya</taxon>
        <taxon>Ascomycota</taxon>
        <taxon>Pezizomycotina</taxon>
        <taxon>Sordariomycetes</taxon>
        <taxon>Xylariomycetidae</taxon>
        <taxon>Amphisphaeriales</taxon>
        <taxon>Apiosporaceae</taxon>
        <taxon>Apiospora</taxon>
    </lineage>
</organism>
<evidence type="ECO:0000259" key="4">
    <source>
        <dbReference type="Pfam" id="PF12754"/>
    </source>
</evidence>
<protein>
    <recommendedName>
        <fullName evidence="8">Ubiquitin-like domain-containing protein</fullName>
    </recommendedName>
</protein>
<name>A0ABR1Q785_9PEZI</name>
<keyword evidence="7" id="KW-1185">Reference proteome</keyword>
<evidence type="ECO:0000256" key="2">
    <source>
        <dbReference type="ARBA" id="ARBA00022490"/>
    </source>
</evidence>
<dbReference type="SUPFAM" id="SSF54236">
    <property type="entry name" value="Ubiquitin-like"/>
    <property type="match status" value="1"/>
</dbReference>
<evidence type="ECO:0000256" key="1">
    <source>
        <dbReference type="ARBA" id="ARBA00004496"/>
    </source>
</evidence>
<dbReference type="PANTHER" id="PTHR46555:SF1">
    <property type="entry name" value="UBIQUITIN-LIKE PROTEIN 4A"/>
    <property type="match status" value="1"/>
</dbReference>
<proteinExistence type="predicted"/>
<evidence type="ECO:0000313" key="6">
    <source>
        <dbReference type="EMBL" id="KAK7948396.1"/>
    </source>
</evidence>
<dbReference type="InterPro" id="IPR024737">
    <property type="entry name" value="Get5_N"/>
</dbReference>
<feature type="region of interest" description="Disordered" evidence="3">
    <location>
        <begin position="204"/>
        <end position="231"/>
    </location>
</feature>
<gene>
    <name evidence="6" type="ORF">PG986_009282</name>
</gene>
<dbReference type="Pfam" id="PF17183">
    <property type="entry name" value="Get5_C"/>
    <property type="match status" value="1"/>
</dbReference>
<evidence type="ECO:0000256" key="3">
    <source>
        <dbReference type="SAM" id="MobiDB-lite"/>
    </source>
</evidence>
<dbReference type="GeneID" id="92078566"/>
<keyword evidence="2" id="KW-0963">Cytoplasm</keyword>
<dbReference type="PANTHER" id="PTHR46555">
    <property type="entry name" value="UBIQUITIN-LIKE PROTEIN 4A"/>
    <property type="match status" value="1"/>
</dbReference>
<dbReference type="InterPro" id="IPR047154">
    <property type="entry name" value="UBL4A-like"/>
</dbReference>
<dbReference type="RefSeq" id="XP_066697902.1">
    <property type="nucleotide sequence ID" value="XM_066845504.1"/>
</dbReference>
<dbReference type="Proteomes" id="UP001391051">
    <property type="component" value="Unassembled WGS sequence"/>
</dbReference>
<feature type="compositionally biased region" description="Low complexity" evidence="3">
    <location>
        <begin position="1"/>
        <end position="15"/>
    </location>
</feature>
<feature type="domain" description="Get5 C-terminal" evidence="5">
    <location>
        <begin position="216"/>
        <end position="264"/>
    </location>
</feature>
<dbReference type="Gene3D" id="1.10.286.70">
    <property type="entry name" value="Get5 dimerization domain"/>
    <property type="match status" value="1"/>
</dbReference>
<feature type="domain" description="Get5 N-terminal" evidence="4">
    <location>
        <begin position="48"/>
        <end position="188"/>
    </location>
</feature>
<accession>A0ABR1Q785</accession>
<sequence>MASNANNNNNNNNNKRPPPPPETLYTSYPFPTLSTNPRDLATMTEAAFAKQFLAALDSRPVKLSADHVEDPRSYPARAAVLHPPPPPETHEQAPRPQRRQRRRPPGSERSFIVVVKSLRNPPLDLKLTSQTPNTSVLDLKSAVAAELAGSVPLEKIKMLYKKKPVVDSKVLKELAEEGGPTTLEFSVMPSLLLLLLLPPPLPPSASTPKTAEAAQADVAQGTSGSDTLQSPEFWDDLKGFLLQRIRDEKEATKIFDTFQTAWKTKG</sequence>
<reference evidence="6 7" key="1">
    <citation type="submission" date="2023-01" db="EMBL/GenBank/DDBJ databases">
        <title>Analysis of 21 Apiospora genomes using comparative genomics revels a genus with tremendous synthesis potential of carbohydrate active enzymes and secondary metabolites.</title>
        <authorList>
            <person name="Sorensen T."/>
        </authorList>
    </citation>
    <scope>NUCLEOTIDE SEQUENCE [LARGE SCALE GENOMIC DNA]</scope>
    <source>
        <strain evidence="6 7">CBS 24483</strain>
    </source>
</reference>